<evidence type="ECO:0000313" key="2">
    <source>
        <dbReference type="Proteomes" id="UP000827976"/>
    </source>
</evidence>
<gene>
    <name evidence="1" type="ORF">IHE45_12G028000</name>
</gene>
<reference evidence="2" key="1">
    <citation type="journal article" date="2022" name="Nat. Commun.">
        <title>Chromosome evolution and the genetic basis of agronomically important traits in greater yam.</title>
        <authorList>
            <person name="Bredeson J.V."/>
            <person name="Lyons J.B."/>
            <person name="Oniyinde I.O."/>
            <person name="Okereke N.R."/>
            <person name="Kolade O."/>
            <person name="Nnabue I."/>
            <person name="Nwadili C.O."/>
            <person name="Hribova E."/>
            <person name="Parker M."/>
            <person name="Nwogha J."/>
            <person name="Shu S."/>
            <person name="Carlson J."/>
            <person name="Kariba R."/>
            <person name="Muthemba S."/>
            <person name="Knop K."/>
            <person name="Barton G.J."/>
            <person name="Sherwood A.V."/>
            <person name="Lopez-Montes A."/>
            <person name="Asiedu R."/>
            <person name="Jamnadass R."/>
            <person name="Muchugi A."/>
            <person name="Goodstein D."/>
            <person name="Egesi C.N."/>
            <person name="Featherston J."/>
            <person name="Asfaw A."/>
            <person name="Simpson G.G."/>
            <person name="Dolezel J."/>
            <person name="Hendre P.S."/>
            <person name="Van Deynze A."/>
            <person name="Kumar P.L."/>
            <person name="Obidiegwu J.E."/>
            <person name="Bhattacharjee R."/>
            <person name="Rokhsar D.S."/>
        </authorList>
    </citation>
    <scope>NUCLEOTIDE SEQUENCE [LARGE SCALE GENOMIC DNA]</scope>
    <source>
        <strain evidence="2">cv. TDa95/00328</strain>
    </source>
</reference>
<sequence length="99" mass="11097">MSFSFFRPASRSPQWSPLELVYAIREGLRALDTETGAKALEEVEKNILSMKQLLSGNGEAELDPNQVSQVAVEVCKDDLLSLFVLKLPTLGWQTARRPY</sequence>
<evidence type="ECO:0000313" key="1">
    <source>
        <dbReference type="EMBL" id="KAH7666935.1"/>
    </source>
</evidence>
<proteinExistence type="predicted"/>
<comment type="caution">
    <text evidence="1">The sequence shown here is derived from an EMBL/GenBank/DDBJ whole genome shotgun (WGS) entry which is preliminary data.</text>
</comment>
<dbReference type="EMBL" id="CM037022">
    <property type="protein sequence ID" value="KAH7666935.1"/>
    <property type="molecule type" value="Genomic_DNA"/>
</dbReference>
<name>A0ACB7V136_DIOAL</name>
<protein>
    <submittedName>
        <fullName evidence="1">Mo25-like protein</fullName>
    </submittedName>
</protein>
<organism evidence="1 2">
    <name type="scientific">Dioscorea alata</name>
    <name type="common">Purple yam</name>
    <dbReference type="NCBI Taxonomy" id="55571"/>
    <lineage>
        <taxon>Eukaryota</taxon>
        <taxon>Viridiplantae</taxon>
        <taxon>Streptophyta</taxon>
        <taxon>Embryophyta</taxon>
        <taxon>Tracheophyta</taxon>
        <taxon>Spermatophyta</taxon>
        <taxon>Magnoliopsida</taxon>
        <taxon>Liliopsida</taxon>
        <taxon>Dioscoreales</taxon>
        <taxon>Dioscoreaceae</taxon>
        <taxon>Dioscorea</taxon>
    </lineage>
</organism>
<accession>A0ACB7V136</accession>
<keyword evidence="2" id="KW-1185">Reference proteome</keyword>
<dbReference type="Proteomes" id="UP000827976">
    <property type="component" value="Chromosome 12"/>
</dbReference>